<feature type="transmembrane region" description="Helical" evidence="1">
    <location>
        <begin position="260"/>
        <end position="281"/>
    </location>
</feature>
<feature type="transmembrane region" description="Helical" evidence="1">
    <location>
        <begin position="76"/>
        <end position="95"/>
    </location>
</feature>
<feature type="transmembrane region" description="Helical" evidence="1">
    <location>
        <begin position="160"/>
        <end position="179"/>
    </location>
</feature>
<accession>A0ABR3Q550</accession>
<keyword evidence="1" id="KW-1133">Transmembrane helix</keyword>
<dbReference type="Proteomes" id="UP001565368">
    <property type="component" value="Unassembled WGS sequence"/>
</dbReference>
<keyword evidence="1" id="KW-0472">Membrane</keyword>
<keyword evidence="4" id="KW-1185">Reference proteome</keyword>
<feature type="transmembrane region" description="Helical" evidence="1">
    <location>
        <begin position="231"/>
        <end position="253"/>
    </location>
</feature>
<name>A0ABR3Q550_9TREE</name>
<protein>
    <submittedName>
        <fullName evidence="3">Uncharacterized protein</fullName>
    </submittedName>
</protein>
<feature type="transmembrane region" description="Helical" evidence="1">
    <location>
        <begin position="186"/>
        <end position="211"/>
    </location>
</feature>
<evidence type="ECO:0000256" key="2">
    <source>
        <dbReference type="SAM" id="SignalP"/>
    </source>
</evidence>
<reference evidence="3 4" key="1">
    <citation type="submission" date="2023-08" db="EMBL/GenBank/DDBJ databases">
        <title>Annotated Genome Sequence of Vanrija albida AlHP1.</title>
        <authorList>
            <person name="Herzog R."/>
        </authorList>
    </citation>
    <scope>NUCLEOTIDE SEQUENCE [LARGE SCALE GENOMIC DNA]</scope>
    <source>
        <strain evidence="3 4">AlHP1</strain>
    </source>
</reference>
<gene>
    <name evidence="3" type="ORF">Q8F55_003844</name>
</gene>
<dbReference type="EMBL" id="JBBXJM010000003">
    <property type="protein sequence ID" value="KAL1409845.1"/>
    <property type="molecule type" value="Genomic_DNA"/>
</dbReference>
<organism evidence="3 4">
    <name type="scientific">Vanrija albida</name>
    <dbReference type="NCBI Taxonomy" id="181172"/>
    <lineage>
        <taxon>Eukaryota</taxon>
        <taxon>Fungi</taxon>
        <taxon>Dikarya</taxon>
        <taxon>Basidiomycota</taxon>
        <taxon>Agaricomycotina</taxon>
        <taxon>Tremellomycetes</taxon>
        <taxon>Trichosporonales</taxon>
        <taxon>Trichosporonaceae</taxon>
        <taxon>Vanrija</taxon>
    </lineage>
</organism>
<evidence type="ECO:0000313" key="3">
    <source>
        <dbReference type="EMBL" id="KAL1409845.1"/>
    </source>
</evidence>
<feature type="transmembrane region" description="Helical" evidence="1">
    <location>
        <begin position="101"/>
        <end position="122"/>
    </location>
</feature>
<dbReference type="RefSeq" id="XP_069209789.1">
    <property type="nucleotide sequence ID" value="XM_069352371.1"/>
</dbReference>
<feature type="chain" id="PRO_5045085445" evidence="2">
    <location>
        <begin position="26"/>
        <end position="284"/>
    </location>
</feature>
<dbReference type="GeneID" id="95984887"/>
<comment type="caution">
    <text evidence="3">The sequence shown here is derived from an EMBL/GenBank/DDBJ whole genome shotgun (WGS) entry which is preliminary data.</text>
</comment>
<feature type="signal peptide" evidence="2">
    <location>
        <begin position="1"/>
        <end position="25"/>
    </location>
</feature>
<sequence length="284" mass="28683">MSPPAPPRALLGVLAATAVALLAQAIPAVNKHISHETCLESTGSPSLPFLSYPLNQALCAFNVTFSQAYSTAGGRLLIGAFGGFFPSAAFALLHAGAVRGALVLLVGQLVPVCIVYPGYFAVAAPKLGDEPWPALAGVALGYLLPGVLALRSGLAYGPLAAWQVYPLYVLAVAGALSPFSFGARRVALGLAAVLCAAVSAAAHLPLLAALASGEITPADAFWPAQDTFAGAALWVFVVDYVVVVAASLALVAPRSGAGRAALLATSALLGPGAGVILFFVARVW</sequence>
<proteinExistence type="predicted"/>
<evidence type="ECO:0000313" key="4">
    <source>
        <dbReference type="Proteomes" id="UP001565368"/>
    </source>
</evidence>
<keyword evidence="1" id="KW-0812">Transmembrane</keyword>
<evidence type="ECO:0000256" key="1">
    <source>
        <dbReference type="SAM" id="Phobius"/>
    </source>
</evidence>
<keyword evidence="2" id="KW-0732">Signal</keyword>